<keyword evidence="2" id="KW-0819">tRNA processing</keyword>
<dbReference type="Gene3D" id="3.30.70.3250">
    <property type="entry name" value="Ribonuclease P, Pop5 subunit"/>
    <property type="match status" value="1"/>
</dbReference>
<evidence type="ECO:0000256" key="2">
    <source>
        <dbReference type="ARBA" id="ARBA00022694"/>
    </source>
</evidence>
<evidence type="ECO:0000256" key="1">
    <source>
        <dbReference type="ARBA" id="ARBA00010800"/>
    </source>
</evidence>
<dbReference type="PANTHER" id="PTHR15441">
    <property type="entry name" value="RIBONUCLEASE P PROTEIN SUBUNIT P14"/>
    <property type="match status" value="1"/>
</dbReference>
<reference evidence="4 5" key="1">
    <citation type="journal article" date="2024" name="Commun. Biol.">
        <title>Comparative genomic analysis of thermophilic fungi reveals convergent evolutionary adaptations and gene losses.</title>
        <authorList>
            <person name="Steindorff A.S."/>
            <person name="Aguilar-Pontes M.V."/>
            <person name="Robinson A.J."/>
            <person name="Andreopoulos B."/>
            <person name="LaButti K."/>
            <person name="Kuo A."/>
            <person name="Mondo S."/>
            <person name="Riley R."/>
            <person name="Otillar R."/>
            <person name="Haridas S."/>
            <person name="Lipzen A."/>
            <person name="Grimwood J."/>
            <person name="Schmutz J."/>
            <person name="Clum A."/>
            <person name="Reid I.D."/>
            <person name="Moisan M.C."/>
            <person name="Butler G."/>
            <person name="Nguyen T.T.M."/>
            <person name="Dewar K."/>
            <person name="Conant G."/>
            <person name="Drula E."/>
            <person name="Henrissat B."/>
            <person name="Hansel C."/>
            <person name="Singer S."/>
            <person name="Hutchinson M.I."/>
            <person name="de Vries R.P."/>
            <person name="Natvig D.O."/>
            <person name="Powell A.J."/>
            <person name="Tsang A."/>
            <person name="Grigoriev I.V."/>
        </authorList>
    </citation>
    <scope>NUCLEOTIDE SEQUENCE [LARGE SCALE GENOMIC DNA]</scope>
    <source>
        <strain evidence="4 5">CBS 620.91</strain>
    </source>
</reference>
<proteinExistence type="inferred from homology"/>
<dbReference type="Pfam" id="PF01900">
    <property type="entry name" value="RNase_P_Rpp14"/>
    <property type="match status" value="1"/>
</dbReference>
<dbReference type="InterPro" id="IPR002759">
    <property type="entry name" value="Pop5/Rpp14/Rnp2-like"/>
</dbReference>
<sequence>MVRQKDRYLLVNIIYNDVPPSQAKDSVPDLLLYNQPTSGELRPQHLLKGIRSEVAALFGDCGSGAVERSLQGMKYLSPATSTFILRVSRAHYRLVWAALAFMNRVPVRDGRPCVFRVVRVSGTIRKIEEEAVRRAKLLVRAARSEMVAAATDGPSSSAAASSALSTLLRVDRDQPRRTAAVQQSDLGEDSPMAVDVDSGDSDSG</sequence>
<protein>
    <submittedName>
        <fullName evidence="4">Uncharacterized protein</fullName>
    </submittedName>
</protein>
<organism evidence="4 5">
    <name type="scientific">Humicola insolens</name>
    <name type="common">Soft-rot fungus</name>
    <dbReference type="NCBI Taxonomy" id="85995"/>
    <lineage>
        <taxon>Eukaryota</taxon>
        <taxon>Fungi</taxon>
        <taxon>Dikarya</taxon>
        <taxon>Ascomycota</taxon>
        <taxon>Pezizomycotina</taxon>
        <taxon>Sordariomycetes</taxon>
        <taxon>Sordariomycetidae</taxon>
        <taxon>Sordariales</taxon>
        <taxon>Chaetomiaceae</taxon>
        <taxon>Mycothermus</taxon>
    </lineage>
</organism>
<evidence type="ECO:0000313" key="4">
    <source>
        <dbReference type="EMBL" id="KAL1839787.1"/>
    </source>
</evidence>
<dbReference type="InterPro" id="IPR038085">
    <property type="entry name" value="Rnp2-like_sf"/>
</dbReference>
<feature type="region of interest" description="Disordered" evidence="3">
    <location>
        <begin position="167"/>
        <end position="204"/>
    </location>
</feature>
<dbReference type="PANTHER" id="PTHR15441:SF2">
    <property type="entry name" value="RIBONUCLEASE P_MRP PROTEIN SUBUNIT POP5"/>
    <property type="match status" value="1"/>
</dbReference>
<evidence type="ECO:0000256" key="3">
    <source>
        <dbReference type="SAM" id="MobiDB-lite"/>
    </source>
</evidence>
<dbReference type="EMBL" id="JAZGSY010000140">
    <property type="protein sequence ID" value="KAL1839787.1"/>
    <property type="molecule type" value="Genomic_DNA"/>
</dbReference>
<comment type="similarity">
    <text evidence="1">Belongs to the eukaryotic/archaeal RNase P protein component 2 family.</text>
</comment>
<keyword evidence="5" id="KW-1185">Reference proteome</keyword>
<dbReference type="Proteomes" id="UP001583172">
    <property type="component" value="Unassembled WGS sequence"/>
</dbReference>
<comment type="caution">
    <text evidence="4">The sequence shown here is derived from an EMBL/GenBank/DDBJ whole genome shotgun (WGS) entry which is preliminary data.</text>
</comment>
<evidence type="ECO:0000313" key="5">
    <source>
        <dbReference type="Proteomes" id="UP001583172"/>
    </source>
</evidence>
<dbReference type="SUPFAM" id="SSF160350">
    <property type="entry name" value="Rnp2-like"/>
    <property type="match status" value="1"/>
</dbReference>
<accession>A0ABR3VDA6</accession>
<gene>
    <name evidence="4" type="ORF">VTJ49DRAFT_1161</name>
</gene>
<name>A0ABR3VDA6_HUMIN</name>